<dbReference type="Pfam" id="PF05704">
    <property type="entry name" value="Caps_synth"/>
    <property type="match status" value="1"/>
</dbReference>
<accession>A0ABQ0E126</accession>
<dbReference type="InterPro" id="IPR008441">
    <property type="entry name" value="AfumC-like_glycosyl_Trfase"/>
</dbReference>
<reference evidence="1 2" key="1">
    <citation type="journal article" date="2025" name="Int. J. Syst. Evol. Microbiol.">
        <title>Desulfovibrio falkowii sp. nov., Porphyromonas miyakawae sp. nov., Mediterraneibacter flintii sp. nov. and Owariibacterium komagatae gen. nov., sp. nov., isolated from human faeces.</title>
        <authorList>
            <person name="Hamaguchi T."/>
            <person name="Ohara M."/>
            <person name="Hisatomi A."/>
            <person name="Sekiguchi K."/>
            <person name="Takeda J.I."/>
            <person name="Ueyama J."/>
            <person name="Ito M."/>
            <person name="Nishiwaki H."/>
            <person name="Ogi T."/>
            <person name="Hirayama M."/>
            <person name="Ohkuma M."/>
            <person name="Sakamoto M."/>
            <person name="Ohno K."/>
        </authorList>
    </citation>
    <scope>NUCLEOTIDE SEQUENCE [LARGE SCALE GENOMIC DNA]</scope>
    <source>
        <strain evidence="1 2">13CB11C</strain>
    </source>
</reference>
<proteinExistence type="predicted"/>
<dbReference type="InterPro" id="IPR029044">
    <property type="entry name" value="Nucleotide-diphossugar_trans"/>
</dbReference>
<organism evidence="1 2">
    <name type="scientific">Porphyromonas miyakawae</name>
    <dbReference type="NCBI Taxonomy" id="3137470"/>
    <lineage>
        <taxon>Bacteria</taxon>
        <taxon>Pseudomonadati</taxon>
        <taxon>Bacteroidota</taxon>
        <taxon>Bacteroidia</taxon>
        <taxon>Bacteroidales</taxon>
        <taxon>Porphyromonadaceae</taxon>
        <taxon>Porphyromonas</taxon>
    </lineage>
</organism>
<dbReference type="Proteomes" id="UP001628220">
    <property type="component" value="Unassembled WGS sequence"/>
</dbReference>
<dbReference type="SUPFAM" id="SSF53448">
    <property type="entry name" value="Nucleotide-diphospho-sugar transferases"/>
    <property type="match status" value="1"/>
</dbReference>
<keyword evidence="2" id="KW-1185">Reference proteome</keyword>
<protein>
    <submittedName>
        <fullName evidence="1">Capsular polysaccharide synthesis protein</fullName>
    </submittedName>
</protein>
<name>A0ABQ0E126_9PORP</name>
<sequence>MSASHRRFQQRIKGTYPLRLINNLTYHRLIASHRRVGEAWDKVINQYIAGEIEHRQYVPLRDLGTEKIIWQYWGQGISREKLPEVVQICFESVDKYAGDFKVIRLTDENITDYLSIPKEVLDKRDSGLMKKAFFSDLLRVMLLASYGGIWLDATILMTGSFPREFMQGDHFCYQRDDQEPYKRIWENAFIYYYCWRDKFQVRMLSSILWAKKGSEMMTLLSDLLLHYWLHDEKSKEYFFFQILYNRLITGAYQRLKPIVISDCTPHLLHAVILGTLLPYSSQDVLSKSNLHKLSYFKKGELQRLREIVRQLESSSAEE</sequence>
<gene>
    <name evidence="1" type="ORF">Tsumi_05120</name>
</gene>
<dbReference type="EMBL" id="BAAFSF010000001">
    <property type="protein sequence ID" value="GAB1251408.1"/>
    <property type="molecule type" value="Genomic_DNA"/>
</dbReference>
<dbReference type="Gene3D" id="3.90.550.20">
    <property type="match status" value="1"/>
</dbReference>
<comment type="caution">
    <text evidence="1">The sequence shown here is derived from an EMBL/GenBank/DDBJ whole genome shotgun (WGS) entry which is preliminary data.</text>
</comment>
<evidence type="ECO:0000313" key="2">
    <source>
        <dbReference type="Proteomes" id="UP001628220"/>
    </source>
</evidence>
<evidence type="ECO:0000313" key="1">
    <source>
        <dbReference type="EMBL" id="GAB1251408.1"/>
    </source>
</evidence>